<feature type="chain" id="PRO_5012063291" description="Beta-lactamase-related domain-containing protein" evidence="1">
    <location>
        <begin position="19"/>
        <end position="359"/>
    </location>
</feature>
<sequence length="359" mass="37697">MHSSLSLIALLLGFVVRAQPAPSADVVGALDRYVRAEMEARHIPGLALAVVQGDSVVYARGYGFADLAHRVLATDSTAFVIASITKTFTAVAVLSLVEEGRVALDDPIGRHVADLPEAWRGATVRQLLQQTSGINSFNAHDAPPCPSGATLGPGYTTRDALAEVACLPLDFAPGTDWSYSDSGYLLLGLLLETVSGQTYEGLLENRIFAPLGMTSTRLLDAGAIVPQLARGYTWEDGAFRNGPELIGAVEFSTGGLVSTVHDLARWAAALGSPRLLQAATWAEAWTPAPVGEAVYGMGFALRPVEGRRHVGHTGGGPSAATTLSVFPDDGLAVIVLTNADQPPFTIRDVGVGVARLFLD</sequence>
<dbReference type="PANTHER" id="PTHR46825:SF9">
    <property type="entry name" value="BETA-LACTAMASE-RELATED DOMAIN-CONTAINING PROTEIN"/>
    <property type="match status" value="1"/>
</dbReference>
<dbReference type="Proteomes" id="UP000216339">
    <property type="component" value="Unassembled WGS sequence"/>
</dbReference>
<comment type="caution">
    <text evidence="3">The sequence shown here is derived from an EMBL/GenBank/DDBJ whole genome shotgun (WGS) entry which is preliminary data.</text>
</comment>
<proteinExistence type="predicted"/>
<dbReference type="OrthoDB" id="9793489at2"/>
<dbReference type="Gene3D" id="3.40.710.10">
    <property type="entry name" value="DD-peptidase/beta-lactamase superfamily"/>
    <property type="match status" value="1"/>
</dbReference>
<feature type="domain" description="Beta-lactamase-related" evidence="2">
    <location>
        <begin position="30"/>
        <end position="343"/>
    </location>
</feature>
<dbReference type="AlphaFoldDB" id="A0A271IWN9"/>
<name>A0A271IWN9_9BACT</name>
<dbReference type="SUPFAM" id="SSF56601">
    <property type="entry name" value="beta-lactamase/transpeptidase-like"/>
    <property type="match status" value="1"/>
</dbReference>
<reference evidence="3 4" key="1">
    <citation type="submission" date="2016-11" db="EMBL/GenBank/DDBJ databases">
        <title>Study of marine rhodopsin-containing bacteria.</title>
        <authorList>
            <person name="Yoshizawa S."/>
            <person name="Kumagai Y."/>
            <person name="Kogure K."/>
        </authorList>
    </citation>
    <scope>NUCLEOTIDE SEQUENCE [LARGE SCALE GENOMIC DNA]</scope>
    <source>
        <strain evidence="3 4">SAORIC-28</strain>
    </source>
</reference>
<dbReference type="InterPro" id="IPR001466">
    <property type="entry name" value="Beta-lactam-related"/>
</dbReference>
<evidence type="ECO:0000313" key="4">
    <source>
        <dbReference type="Proteomes" id="UP000216339"/>
    </source>
</evidence>
<keyword evidence="1" id="KW-0732">Signal</keyword>
<feature type="signal peptide" evidence="1">
    <location>
        <begin position="1"/>
        <end position="18"/>
    </location>
</feature>
<dbReference type="InterPro" id="IPR050491">
    <property type="entry name" value="AmpC-like"/>
</dbReference>
<dbReference type="PANTHER" id="PTHR46825">
    <property type="entry name" value="D-ALANYL-D-ALANINE-CARBOXYPEPTIDASE/ENDOPEPTIDASE AMPH"/>
    <property type="match status" value="1"/>
</dbReference>
<organism evidence="3 4">
    <name type="scientific">Rubrivirga marina</name>
    <dbReference type="NCBI Taxonomy" id="1196024"/>
    <lineage>
        <taxon>Bacteria</taxon>
        <taxon>Pseudomonadati</taxon>
        <taxon>Rhodothermota</taxon>
        <taxon>Rhodothermia</taxon>
        <taxon>Rhodothermales</taxon>
        <taxon>Rubricoccaceae</taxon>
        <taxon>Rubrivirga</taxon>
    </lineage>
</organism>
<dbReference type="EMBL" id="MQWD01000001">
    <property type="protein sequence ID" value="PAP75602.1"/>
    <property type="molecule type" value="Genomic_DNA"/>
</dbReference>
<protein>
    <recommendedName>
        <fullName evidence="2">Beta-lactamase-related domain-containing protein</fullName>
    </recommendedName>
</protein>
<accession>A0A271IWN9</accession>
<gene>
    <name evidence="3" type="ORF">BSZ37_03700</name>
</gene>
<keyword evidence="4" id="KW-1185">Reference proteome</keyword>
<evidence type="ECO:0000256" key="1">
    <source>
        <dbReference type="SAM" id="SignalP"/>
    </source>
</evidence>
<evidence type="ECO:0000259" key="2">
    <source>
        <dbReference type="Pfam" id="PF00144"/>
    </source>
</evidence>
<evidence type="ECO:0000313" key="3">
    <source>
        <dbReference type="EMBL" id="PAP75602.1"/>
    </source>
</evidence>
<dbReference type="InterPro" id="IPR012338">
    <property type="entry name" value="Beta-lactam/transpept-like"/>
</dbReference>
<dbReference type="RefSeq" id="WP_095509244.1">
    <property type="nucleotide sequence ID" value="NZ_MQWD01000001.1"/>
</dbReference>
<dbReference type="Pfam" id="PF00144">
    <property type="entry name" value="Beta-lactamase"/>
    <property type="match status" value="1"/>
</dbReference>